<dbReference type="EMBL" id="JAUSVV010000005">
    <property type="protein sequence ID" value="MDQ0443051.1"/>
    <property type="molecule type" value="Genomic_DNA"/>
</dbReference>
<feature type="domain" description="Anti-sigma factor NepR" evidence="2">
    <location>
        <begin position="33"/>
        <end position="66"/>
    </location>
</feature>
<dbReference type="Proteomes" id="UP001236369">
    <property type="component" value="Unassembled WGS sequence"/>
</dbReference>
<protein>
    <recommendedName>
        <fullName evidence="2">Anti-sigma factor NepR domain-containing protein</fullName>
    </recommendedName>
</protein>
<accession>A0ABU0HNH2</accession>
<dbReference type="Pfam" id="PF18557">
    <property type="entry name" value="NepR"/>
    <property type="match status" value="1"/>
</dbReference>
<sequence length="68" mass="7238">MSKTHAERSPQSADPAPAMGPSGATPPLSPAVRRHLGRNLQGHYAEALSEPVSERLEALIAQLDKPSR</sequence>
<evidence type="ECO:0000259" key="2">
    <source>
        <dbReference type="Pfam" id="PF18557"/>
    </source>
</evidence>
<evidence type="ECO:0000256" key="1">
    <source>
        <dbReference type="SAM" id="MobiDB-lite"/>
    </source>
</evidence>
<reference evidence="3 4" key="1">
    <citation type="submission" date="2023-07" db="EMBL/GenBank/DDBJ databases">
        <title>Genomic Encyclopedia of Type Strains, Phase IV (KMG-IV): sequencing the most valuable type-strain genomes for metagenomic binning, comparative biology and taxonomic classification.</title>
        <authorList>
            <person name="Goeker M."/>
        </authorList>
    </citation>
    <scope>NUCLEOTIDE SEQUENCE [LARGE SCALE GENOMIC DNA]</scope>
    <source>
        <strain evidence="3 4">DSM 19562</strain>
    </source>
</reference>
<comment type="caution">
    <text evidence="3">The sequence shown here is derived from an EMBL/GenBank/DDBJ whole genome shotgun (WGS) entry which is preliminary data.</text>
</comment>
<feature type="region of interest" description="Disordered" evidence="1">
    <location>
        <begin position="1"/>
        <end position="33"/>
    </location>
</feature>
<dbReference type="InterPro" id="IPR041649">
    <property type="entry name" value="NepR"/>
</dbReference>
<gene>
    <name evidence="3" type="ORF">QO016_002549</name>
</gene>
<proteinExistence type="predicted"/>
<organism evidence="3 4">
    <name type="scientific">Methylobacterium persicinum</name>
    <dbReference type="NCBI Taxonomy" id="374426"/>
    <lineage>
        <taxon>Bacteria</taxon>
        <taxon>Pseudomonadati</taxon>
        <taxon>Pseudomonadota</taxon>
        <taxon>Alphaproteobacteria</taxon>
        <taxon>Hyphomicrobiales</taxon>
        <taxon>Methylobacteriaceae</taxon>
        <taxon>Methylobacterium</taxon>
    </lineage>
</organism>
<evidence type="ECO:0000313" key="3">
    <source>
        <dbReference type="EMBL" id="MDQ0443051.1"/>
    </source>
</evidence>
<name>A0ABU0HNH2_9HYPH</name>
<evidence type="ECO:0000313" key="4">
    <source>
        <dbReference type="Proteomes" id="UP001236369"/>
    </source>
</evidence>
<keyword evidence="4" id="KW-1185">Reference proteome</keyword>